<proteinExistence type="predicted"/>
<dbReference type="Proteomes" id="UP001148313">
    <property type="component" value="Unassembled WGS sequence"/>
</dbReference>
<comment type="caution">
    <text evidence="1">The sequence shown here is derived from an EMBL/GenBank/DDBJ whole genome shotgun (WGS) entry which is preliminary data.</text>
</comment>
<accession>A0ABT4VPQ4</accession>
<evidence type="ECO:0000313" key="2">
    <source>
        <dbReference type="Proteomes" id="UP001148313"/>
    </source>
</evidence>
<sequence length="170" mass="19572">MTNEQAAIDQHIETSPNDLKEFGWVILEVMGHRTRVGRAFEENVAGGVMLRIDIPASVSTRRSHRRRLRRTGLLMAVILTRHGTKRVRQRLGVPMKAVEKLANDAFDHGAAPEAFSGRLRRYLDWIRKNRAETDLPTLRVRHRHVFIFKDNHLITAWLLPADLKNTKAVK</sequence>
<reference evidence="1" key="1">
    <citation type="submission" date="2022-11" db="EMBL/GenBank/DDBJ databases">
        <title>Hoeflea poritis sp. nov., isolated from scleractinian coral Porites lutea.</title>
        <authorList>
            <person name="Zhang G."/>
            <person name="Wei Q."/>
            <person name="Cai L."/>
        </authorList>
    </citation>
    <scope>NUCLEOTIDE SEQUENCE</scope>
    <source>
        <strain evidence="1">E7-10</strain>
    </source>
</reference>
<dbReference type="RefSeq" id="WP_271089707.1">
    <property type="nucleotide sequence ID" value="NZ_JAPJZH010000006.1"/>
</dbReference>
<evidence type="ECO:0000313" key="1">
    <source>
        <dbReference type="EMBL" id="MDA4845993.1"/>
    </source>
</evidence>
<gene>
    <name evidence="1" type="ORF">OOZ53_11580</name>
</gene>
<organism evidence="1 2">
    <name type="scientific">Hoeflea poritis</name>
    <dbReference type="NCBI Taxonomy" id="2993659"/>
    <lineage>
        <taxon>Bacteria</taxon>
        <taxon>Pseudomonadati</taxon>
        <taxon>Pseudomonadota</taxon>
        <taxon>Alphaproteobacteria</taxon>
        <taxon>Hyphomicrobiales</taxon>
        <taxon>Rhizobiaceae</taxon>
        <taxon>Hoeflea</taxon>
    </lineage>
</organism>
<name>A0ABT4VPQ4_9HYPH</name>
<dbReference type="EMBL" id="JAPJZH010000006">
    <property type="protein sequence ID" value="MDA4845993.1"/>
    <property type="molecule type" value="Genomic_DNA"/>
</dbReference>
<keyword evidence="2" id="KW-1185">Reference proteome</keyword>
<protein>
    <submittedName>
        <fullName evidence="1">Uncharacterized protein</fullName>
    </submittedName>
</protein>